<evidence type="ECO:0000313" key="1">
    <source>
        <dbReference type="EMBL" id="GGC55512.1"/>
    </source>
</evidence>
<dbReference type="RefSeq" id="WP_188467751.1">
    <property type="nucleotide sequence ID" value="NZ_BAABHU010000023.1"/>
</dbReference>
<organism evidence="1 2">
    <name type="scientific">Marivirga lumbricoides</name>
    <dbReference type="NCBI Taxonomy" id="1046115"/>
    <lineage>
        <taxon>Bacteria</taxon>
        <taxon>Pseudomonadati</taxon>
        <taxon>Bacteroidota</taxon>
        <taxon>Cytophagia</taxon>
        <taxon>Cytophagales</taxon>
        <taxon>Marivirgaceae</taxon>
        <taxon>Marivirga</taxon>
    </lineage>
</organism>
<proteinExistence type="predicted"/>
<name>A0ABQ1N9M4_9BACT</name>
<dbReference type="Proteomes" id="UP000636010">
    <property type="component" value="Unassembled WGS sequence"/>
</dbReference>
<dbReference type="EMBL" id="BMEC01000023">
    <property type="protein sequence ID" value="GGC55512.1"/>
    <property type="molecule type" value="Genomic_DNA"/>
</dbReference>
<comment type="caution">
    <text evidence="1">The sequence shown here is derived from an EMBL/GenBank/DDBJ whole genome shotgun (WGS) entry which is preliminary data.</text>
</comment>
<evidence type="ECO:0000313" key="2">
    <source>
        <dbReference type="Proteomes" id="UP000636010"/>
    </source>
</evidence>
<sequence>MISFSHQFNKSIERLNYDEFTEFRFINDSVLYTVKITLLKDAKDHLLDKVVRLGDLENEIHICLLNRKPGEYCFGVKSAFDEYSTFHAIHVKFSKDFMEEYRNLFNWEEYVKV</sequence>
<reference evidence="2" key="1">
    <citation type="journal article" date="2019" name="Int. J. Syst. Evol. Microbiol.">
        <title>The Global Catalogue of Microorganisms (GCM) 10K type strain sequencing project: providing services to taxonomists for standard genome sequencing and annotation.</title>
        <authorList>
            <consortium name="The Broad Institute Genomics Platform"/>
            <consortium name="The Broad Institute Genome Sequencing Center for Infectious Disease"/>
            <person name="Wu L."/>
            <person name="Ma J."/>
        </authorList>
    </citation>
    <scope>NUCLEOTIDE SEQUENCE [LARGE SCALE GENOMIC DNA]</scope>
    <source>
        <strain evidence="2">CGMCC 1.10832</strain>
    </source>
</reference>
<protein>
    <submittedName>
        <fullName evidence="1">Uncharacterized protein</fullName>
    </submittedName>
</protein>
<keyword evidence="2" id="KW-1185">Reference proteome</keyword>
<accession>A0ABQ1N9M4</accession>
<gene>
    <name evidence="1" type="ORF">GCM10011506_46470</name>
</gene>